<dbReference type="Pfam" id="PF03972">
    <property type="entry name" value="MmgE_PrpD_N"/>
    <property type="match status" value="1"/>
</dbReference>
<sequence length="507" mass="53456">MKETEEQTERGGLLAELAEWAAALRPDDLPPRVVELAQSQVLSQLAAIRAGLAHPRGRDLVRAFGPPLQDDPARSACVLAGLGSWLNLDDTAYAGHLSNSTVSVPVAYARALGLSGAELVTAVIVANECAARVTAASTLGPFRGQMAVQTSLVGAVSGRLHCQGAPAARWTDALGLALSMPPWTLHHAFLSSDARVLSVLAPVRMSMDACDAAAAGLRGAADLLEHPGGFLSRFADVPLPDAVTCGLGRLWHTDTLSFKVRPAGPGIDAAVDCAVELHPALRGVEPSQISEIVVEASCYTAYVGRLAEKYAAGPGAPSSTLPLSLRYTVATALLSGDLTVADYAPPAVRDADRWALAEKVRLVHDPEMTRELFRGEAPFGEAVRRAGPRGAEWLRAFGGEELLDLLGRPGDPADDYAHATKRTPARVTVQLADGRTVMRERTIPVGGAGPDTRARHRDLMRAKFLSTGGDVESAASFGELFDMNAKELGHLLETAVGSVPEESETCQ</sequence>
<dbReference type="AlphaFoldDB" id="A0A7W7LNV0"/>
<evidence type="ECO:0000259" key="3">
    <source>
        <dbReference type="Pfam" id="PF19305"/>
    </source>
</evidence>
<evidence type="ECO:0000313" key="5">
    <source>
        <dbReference type="Proteomes" id="UP000556084"/>
    </source>
</evidence>
<protein>
    <submittedName>
        <fullName evidence="4">2-methylcitrate dehydratase PrpD</fullName>
    </submittedName>
</protein>
<evidence type="ECO:0000259" key="2">
    <source>
        <dbReference type="Pfam" id="PF03972"/>
    </source>
</evidence>
<dbReference type="InterPro" id="IPR005656">
    <property type="entry name" value="MmgE_PrpD"/>
</dbReference>
<evidence type="ECO:0000313" key="4">
    <source>
        <dbReference type="EMBL" id="MBB4893685.1"/>
    </source>
</evidence>
<gene>
    <name evidence="4" type="ORF">FHS39_002716</name>
</gene>
<proteinExistence type="inferred from homology"/>
<comment type="caution">
    <text evidence="4">The sequence shown here is derived from an EMBL/GenBank/DDBJ whole genome shotgun (WGS) entry which is preliminary data.</text>
</comment>
<dbReference type="PANTHER" id="PTHR16943">
    <property type="entry name" value="2-METHYLCITRATE DEHYDRATASE-RELATED"/>
    <property type="match status" value="1"/>
</dbReference>
<accession>A0A7W7LNV0</accession>
<dbReference type="PANTHER" id="PTHR16943:SF8">
    <property type="entry name" value="2-METHYLCITRATE DEHYDRATASE"/>
    <property type="match status" value="1"/>
</dbReference>
<dbReference type="Gene3D" id="1.10.4100.10">
    <property type="entry name" value="2-methylcitrate dehydratase PrpD"/>
    <property type="match status" value="1"/>
</dbReference>
<name>A0A7W7LNV0_9ACTN</name>
<dbReference type="InterPro" id="IPR042183">
    <property type="entry name" value="MmgE/PrpD_sf_1"/>
</dbReference>
<dbReference type="InterPro" id="IPR045337">
    <property type="entry name" value="MmgE_PrpD_C"/>
</dbReference>
<feature type="domain" description="MmgE/PrpD C-terminal" evidence="3">
    <location>
        <begin position="262"/>
        <end position="372"/>
    </location>
</feature>
<dbReference type="InterPro" id="IPR045336">
    <property type="entry name" value="MmgE_PrpD_N"/>
</dbReference>
<dbReference type="SUPFAM" id="SSF103378">
    <property type="entry name" value="2-methylcitrate dehydratase PrpD"/>
    <property type="match status" value="1"/>
</dbReference>
<dbReference type="Gene3D" id="3.30.1330.120">
    <property type="entry name" value="2-methylcitrate dehydratase PrpD"/>
    <property type="match status" value="1"/>
</dbReference>
<feature type="domain" description="MmgE/PrpD N-terminal" evidence="2">
    <location>
        <begin position="16"/>
        <end position="235"/>
    </location>
</feature>
<dbReference type="InterPro" id="IPR036148">
    <property type="entry name" value="MmgE/PrpD_sf"/>
</dbReference>
<keyword evidence="5" id="KW-1185">Reference proteome</keyword>
<dbReference type="Proteomes" id="UP000556084">
    <property type="component" value="Unassembled WGS sequence"/>
</dbReference>
<reference evidence="4 5" key="1">
    <citation type="submission" date="2020-08" db="EMBL/GenBank/DDBJ databases">
        <title>Genomic Encyclopedia of Type Strains, Phase III (KMG-III): the genomes of soil and plant-associated and newly described type strains.</title>
        <authorList>
            <person name="Whitman W."/>
        </authorList>
    </citation>
    <scope>NUCLEOTIDE SEQUENCE [LARGE SCALE GENOMIC DNA]</scope>
    <source>
        <strain evidence="4 5">CECT 3266</strain>
    </source>
</reference>
<dbReference type="EMBL" id="JACHJH010000003">
    <property type="protein sequence ID" value="MBB4893685.1"/>
    <property type="molecule type" value="Genomic_DNA"/>
</dbReference>
<dbReference type="GO" id="GO:0016829">
    <property type="term" value="F:lyase activity"/>
    <property type="evidence" value="ECO:0007669"/>
    <property type="project" value="InterPro"/>
</dbReference>
<organism evidence="4 5">
    <name type="scientific">Streptomyces olivoverticillatus</name>
    <dbReference type="NCBI Taxonomy" id="66427"/>
    <lineage>
        <taxon>Bacteria</taxon>
        <taxon>Bacillati</taxon>
        <taxon>Actinomycetota</taxon>
        <taxon>Actinomycetes</taxon>
        <taxon>Kitasatosporales</taxon>
        <taxon>Streptomycetaceae</taxon>
        <taxon>Streptomyces</taxon>
    </lineage>
</organism>
<dbReference type="RefSeq" id="WP_184349541.1">
    <property type="nucleotide sequence ID" value="NZ_JACHJH010000003.1"/>
</dbReference>
<evidence type="ECO:0000256" key="1">
    <source>
        <dbReference type="ARBA" id="ARBA00006174"/>
    </source>
</evidence>
<comment type="similarity">
    <text evidence="1">Belongs to the PrpD family.</text>
</comment>
<dbReference type="InterPro" id="IPR042188">
    <property type="entry name" value="MmgE/PrpD_sf_2"/>
</dbReference>
<dbReference type="Pfam" id="PF19305">
    <property type="entry name" value="MmgE_PrpD_C"/>
    <property type="match status" value="1"/>
</dbReference>